<dbReference type="PANTHER" id="PTHR30157:SF0">
    <property type="entry name" value="NADPH-DEPENDENT FERRIC-CHELATE REDUCTASE"/>
    <property type="match status" value="1"/>
</dbReference>
<dbReference type="GO" id="GO:0016491">
    <property type="term" value="F:oxidoreductase activity"/>
    <property type="evidence" value="ECO:0007669"/>
    <property type="project" value="InterPro"/>
</dbReference>
<sequence>MENTYRQPQSVRHNLKFRLLQVKSITDISPRMKRITLTGEDLADFYSASPDDHVKVFFPKPGEIMPVIPELGPQGPVFPEGEKPIMRDYTPRRFDNAAKELDLEFFLHEEGPAANWARAAQVGSYLGVGGPRGSTVVPYDFDWYLLIGDECAIPSFARRLSELPAGAEAVVVVEIGNESEKREFESKAHVATHWVLRENNPPGTAVKLKETVLKAKLPHGDYFCWIATELQTSKELKELVETVRGANPEWVKATGYWKKNENT</sequence>
<dbReference type="OrthoDB" id="5290534at2"/>
<dbReference type="Gene3D" id="3.40.50.80">
    <property type="entry name" value="Nucleotide-binding domain of ferredoxin-NADP reductase (FNR) module"/>
    <property type="match status" value="1"/>
</dbReference>
<feature type="domain" description="FAD-binding FR-type" evidence="2">
    <location>
        <begin position="15"/>
        <end position="138"/>
    </location>
</feature>
<evidence type="ECO:0000313" key="4">
    <source>
        <dbReference type="Proteomes" id="UP000197003"/>
    </source>
</evidence>
<dbReference type="InterPro" id="IPR017938">
    <property type="entry name" value="Riboflavin_synthase-like_b-brl"/>
</dbReference>
<evidence type="ECO:0000256" key="1">
    <source>
        <dbReference type="ARBA" id="ARBA00035644"/>
    </source>
</evidence>
<dbReference type="Gene3D" id="2.40.30.10">
    <property type="entry name" value="Translation factors"/>
    <property type="match status" value="1"/>
</dbReference>
<proteinExistence type="inferred from homology"/>
<organism evidence="3 4">
    <name type="scientific">Bdellovibrio bacteriovorus</name>
    <dbReference type="NCBI Taxonomy" id="959"/>
    <lineage>
        <taxon>Bacteria</taxon>
        <taxon>Pseudomonadati</taxon>
        <taxon>Bdellovibrionota</taxon>
        <taxon>Bdellovibrionia</taxon>
        <taxon>Bdellovibrionales</taxon>
        <taxon>Pseudobdellovibrionaceae</taxon>
        <taxon>Bdellovibrio</taxon>
    </lineage>
</organism>
<dbReference type="EMBL" id="CP020946">
    <property type="protein sequence ID" value="ASD62545.1"/>
    <property type="molecule type" value="Genomic_DNA"/>
</dbReference>
<dbReference type="InterPro" id="IPR017927">
    <property type="entry name" value="FAD-bd_FR_type"/>
</dbReference>
<dbReference type="InterPro" id="IPR039374">
    <property type="entry name" value="SIP_fam"/>
</dbReference>
<protein>
    <submittedName>
        <fullName evidence="3">NADPH-dependent ferric siderophore reductase</fullName>
    </submittedName>
</protein>
<accession>A0A1Z3N4Z7</accession>
<dbReference type="PANTHER" id="PTHR30157">
    <property type="entry name" value="FERRIC REDUCTASE, NADPH-DEPENDENT"/>
    <property type="match status" value="1"/>
</dbReference>
<dbReference type="InterPro" id="IPR007037">
    <property type="entry name" value="SIP_rossman_dom"/>
</dbReference>
<dbReference type="PROSITE" id="PS51384">
    <property type="entry name" value="FAD_FR"/>
    <property type="match status" value="1"/>
</dbReference>
<dbReference type="InterPro" id="IPR039261">
    <property type="entry name" value="FNR_nucleotide-bd"/>
</dbReference>
<gene>
    <name evidence="3" type="ORF">B9G79_02650</name>
</gene>
<dbReference type="FunFam" id="2.40.30.10:FF:000055">
    <property type="entry name" value="Siderophore-interacting family protein"/>
    <property type="match status" value="1"/>
</dbReference>
<dbReference type="RefSeq" id="WP_088564177.1">
    <property type="nucleotide sequence ID" value="NZ_CP020946.1"/>
</dbReference>
<dbReference type="AlphaFoldDB" id="A0A1Z3N4Z7"/>
<evidence type="ECO:0000313" key="3">
    <source>
        <dbReference type="EMBL" id="ASD62545.1"/>
    </source>
</evidence>
<dbReference type="Pfam" id="PF04954">
    <property type="entry name" value="SIP"/>
    <property type="match status" value="1"/>
</dbReference>
<dbReference type="InterPro" id="IPR013113">
    <property type="entry name" value="SIP_FAD-bd"/>
</dbReference>
<dbReference type="SUPFAM" id="SSF63380">
    <property type="entry name" value="Riboflavin synthase domain-like"/>
    <property type="match status" value="1"/>
</dbReference>
<dbReference type="Pfam" id="PF08021">
    <property type="entry name" value="FAD_binding_9"/>
    <property type="match status" value="1"/>
</dbReference>
<comment type="similarity">
    <text evidence="1">Belongs to the SIP oxidoreductase family.</text>
</comment>
<evidence type="ECO:0000259" key="2">
    <source>
        <dbReference type="PROSITE" id="PS51384"/>
    </source>
</evidence>
<reference evidence="3 4" key="1">
    <citation type="submission" date="2017-04" db="EMBL/GenBank/DDBJ databases">
        <title>Whole genome sequence of Bdellovibrio bacteriovorus strain SSB218315.</title>
        <authorList>
            <person name="Oyedara O."/>
            <person name="Rodriguez-Perez M.A."/>
        </authorList>
    </citation>
    <scope>NUCLEOTIDE SEQUENCE [LARGE SCALE GENOMIC DNA]</scope>
    <source>
        <strain evidence="3 4">SSB218315</strain>
    </source>
</reference>
<dbReference type="Proteomes" id="UP000197003">
    <property type="component" value="Chromosome"/>
</dbReference>
<name>A0A1Z3N4Z7_BDEBC</name>
<dbReference type="CDD" id="cd06193">
    <property type="entry name" value="siderophore_interacting"/>
    <property type="match status" value="1"/>
</dbReference>